<dbReference type="Gene3D" id="3.10.330.10">
    <property type="match status" value="1"/>
</dbReference>
<dbReference type="InterPro" id="IPR015342">
    <property type="entry name" value="PEX1-N_C-lobe"/>
</dbReference>
<dbReference type="AlphaFoldDB" id="A0ABD2BUL7"/>
<gene>
    <name evidence="4" type="ORF">V1477_012813</name>
</gene>
<evidence type="ECO:0000256" key="1">
    <source>
        <dbReference type="ARBA" id="ARBA00022741"/>
    </source>
</evidence>
<keyword evidence="5" id="KW-1185">Reference proteome</keyword>
<dbReference type="Pfam" id="PF09262">
    <property type="entry name" value="PEX-1N"/>
    <property type="match status" value="1"/>
</dbReference>
<organism evidence="4 5">
    <name type="scientific">Vespula maculifrons</name>
    <name type="common">Eastern yellow jacket</name>
    <name type="synonym">Wasp</name>
    <dbReference type="NCBI Taxonomy" id="7453"/>
    <lineage>
        <taxon>Eukaryota</taxon>
        <taxon>Metazoa</taxon>
        <taxon>Ecdysozoa</taxon>
        <taxon>Arthropoda</taxon>
        <taxon>Hexapoda</taxon>
        <taxon>Insecta</taxon>
        <taxon>Pterygota</taxon>
        <taxon>Neoptera</taxon>
        <taxon>Endopterygota</taxon>
        <taxon>Hymenoptera</taxon>
        <taxon>Apocrita</taxon>
        <taxon>Aculeata</taxon>
        <taxon>Vespoidea</taxon>
        <taxon>Vespidae</taxon>
        <taxon>Vespinae</taxon>
        <taxon>Vespula</taxon>
    </lineage>
</organism>
<feature type="domain" description="Peroxisomal ATPase PEX1 N-terminal C-lobe" evidence="3">
    <location>
        <begin position="87"/>
        <end position="139"/>
    </location>
</feature>
<evidence type="ECO:0000313" key="5">
    <source>
        <dbReference type="Proteomes" id="UP001607303"/>
    </source>
</evidence>
<dbReference type="InterPro" id="IPR029067">
    <property type="entry name" value="CDC48_domain_2-like_sf"/>
</dbReference>
<evidence type="ECO:0000259" key="3">
    <source>
        <dbReference type="Pfam" id="PF09262"/>
    </source>
</evidence>
<keyword evidence="2" id="KW-0067">ATP-binding</keyword>
<dbReference type="Proteomes" id="UP001607303">
    <property type="component" value="Unassembled WGS sequence"/>
</dbReference>
<dbReference type="GO" id="GO:0005524">
    <property type="term" value="F:ATP binding"/>
    <property type="evidence" value="ECO:0007669"/>
    <property type="project" value="UniProtKB-KW"/>
</dbReference>
<dbReference type="InterPro" id="IPR009010">
    <property type="entry name" value="Asp_de-COase-like_dom_sf"/>
</dbReference>
<dbReference type="EMBL" id="JAYRBN010000066">
    <property type="protein sequence ID" value="KAL2736304.1"/>
    <property type="molecule type" value="Genomic_DNA"/>
</dbReference>
<dbReference type="SUPFAM" id="SSF50692">
    <property type="entry name" value="ADC-like"/>
    <property type="match status" value="1"/>
</dbReference>
<comment type="caution">
    <text evidence="4">The sequence shown here is derived from an EMBL/GenBank/DDBJ whole genome shotgun (WGS) entry which is preliminary data.</text>
</comment>
<accession>A0ABD2BUL7</accession>
<reference evidence="4 5" key="1">
    <citation type="journal article" date="2024" name="Ann. Entomol. Soc. Am.">
        <title>Genomic analyses of the southern and eastern yellowjacket wasps (Hymenoptera: Vespidae) reveal evolutionary signatures of social life.</title>
        <authorList>
            <person name="Catto M.A."/>
            <person name="Caine P.B."/>
            <person name="Orr S.E."/>
            <person name="Hunt B.G."/>
            <person name="Goodisman M.A.D."/>
        </authorList>
    </citation>
    <scope>NUCLEOTIDE SEQUENCE [LARGE SCALE GENOMIC DNA]</scope>
    <source>
        <strain evidence="4">232</strain>
        <tissue evidence="4">Head and thorax</tissue>
    </source>
</reference>
<protein>
    <submittedName>
        <fullName evidence="4">Peroxisome biogenesis factor 1 isoform X1</fullName>
    </submittedName>
</protein>
<dbReference type="SUPFAM" id="SSF54585">
    <property type="entry name" value="Cdc48 domain 2-like"/>
    <property type="match status" value="1"/>
</dbReference>
<evidence type="ECO:0000313" key="4">
    <source>
        <dbReference type="EMBL" id="KAL2736304.1"/>
    </source>
</evidence>
<evidence type="ECO:0000256" key="2">
    <source>
        <dbReference type="ARBA" id="ARBA00022840"/>
    </source>
</evidence>
<proteinExistence type="predicted"/>
<keyword evidence="1" id="KW-0547">Nucleotide-binding</keyword>
<sequence length="142" mass="16218">MQERFLVRYIKIDNCFAYVSDVWLRKQGTKNNVIALLHKDATYFLSCSPKQITDGTLCLARPFAKTLNIEDGDEVFVRFVKDAPSLTSITVIPETNEDREILELQVDRIQSTLLNKIQIVAKDQPIVIWVSKFSTIVLITGK</sequence>
<name>A0ABD2BUL7_VESMC</name>